<evidence type="ECO:0000313" key="3">
    <source>
        <dbReference type="Proteomes" id="UP000077755"/>
    </source>
</evidence>
<feature type="region of interest" description="Disordered" evidence="1">
    <location>
        <begin position="49"/>
        <end position="69"/>
    </location>
</feature>
<gene>
    <name evidence="2" type="ORF">DCAR_0727781</name>
</gene>
<evidence type="ECO:0000256" key="1">
    <source>
        <dbReference type="SAM" id="MobiDB-lite"/>
    </source>
</evidence>
<organism evidence="2 3">
    <name type="scientific">Daucus carota subsp. sativus</name>
    <name type="common">Carrot</name>
    <dbReference type="NCBI Taxonomy" id="79200"/>
    <lineage>
        <taxon>Eukaryota</taxon>
        <taxon>Viridiplantae</taxon>
        <taxon>Streptophyta</taxon>
        <taxon>Embryophyta</taxon>
        <taxon>Tracheophyta</taxon>
        <taxon>Spermatophyta</taxon>
        <taxon>Magnoliopsida</taxon>
        <taxon>eudicotyledons</taxon>
        <taxon>Gunneridae</taxon>
        <taxon>Pentapetalae</taxon>
        <taxon>asterids</taxon>
        <taxon>campanulids</taxon>
        <taxon>Apiales</taxon>
        <taxon>Apiaceae</taxon>
        <taxon>Apioideae</taxon>
        <taxon>Scandiceae</taxon>
        <taxon>Daucinae</taxon>
        <taxon>Daucus</taxon>
        <taxon>Daucus sect. Daucus</taxon>
    </lineage>
</organism>
<feature type="compositionally biased region" description="Polar residues" evidence="1">
    <location>
        <begin position="49"/>
        <end position="60"/>
    </location>
</feature>
<reference evidence="2" key="2">
    <citation type="submission" date="2022-03" db="EMBL/GenBank/DDBJ databases">
        <title>Draft title - Genomic analysis of global carrot germplasm unveils the trajectory of domestication and the origin of high carotenoid orange carrot.</title>
        <authorList>
            <person name="Iorizzo M."/>
            <person name="Ellison S."/>
            <person name="Senalik D."/>
            <person name="Macko-Podgorni A."/>
            <person name="Grzebelus D."/>
            <person name="Bostan H."/>
            <person name="Rolling W."/>
            <person name="Curaba J."/>
            <person name="Simon P."/>
        </authorList>
    </citation>
    <scope>NUCLEOTIDE SEQUENCE</scope>
    <source>
        <tissue evidence="2">Leaf</tissue>
    </source>
</reference>
<dbReference type="Proteomes" id="UP000077755">
    <property type="component" value="Chromosome 7"/>
</dbReference>
<protein>
    <submittedName>
        <fullName evidence="2">Uncharacterized protein</fullName>
    </submittedName>
</protein>
<dbReference type="Gramene" id="KZM87011">
    <property type="protein sequence ID" value="KZM87011"/>
    <property type="gene ID" value="DCAR_024145"/>
</dbReference>
<dbReference type="AlphaFoldDB" id="A0A164T3L3"/>
<keyword evidence="3" id="KW-1185">Reference proteome</keyword>
<sequence length="69" mass="7828">MENGKYTVKLQIREFNIKDKDEVYLATDIYEGFSILPQMKQIDYGAQQATDSSIAESEGNNIHLDTLGK</sequence>
<proteinExistence type="predicted"/>
<evidence type="ECO:0000313" key="2">
    <source>
        <dbReference type="EMBL" id="WOH08342.1"/>
    </source>
</evidence>
<accession>A0A164T3L3</accession>
<dbReference type="EMBL" id="CP093349">
    <property type="protein sequence ID" value="WOH08342.1"/>
    <property type="molecule type" value="Genomic_DNA"/>
</dbReference>
<reference evidence="2" key="1">
    <citation type="journal article" date="2016" name="Nat. Genet.">
        <title>A high-quality carrot genome assembly provides new insights into carotenoid accumulation and asterid genome evolution.</title>
        <authorList>
            <person name="Iorizzo M."/>
            <person name="Ellison S."/>
            <person name="Senalik D."/>
            <person name="Zeng P."/>
            <person name="Satapoomin P."/>
            <person name="Huang J."/>
            <person name="Bowman M."/>
            <person name="Iovene M."/>
            <person name="Sanseverino W."/>
            <person name="Cavagnaro P."/>
            <person name="Yildiz M."/>
            <person name="Macko-Podgorni A."/>
            <person name="Moranska E."/>
            <person name="Grzebelus E."/>
            <person name="Grzebelus D."/>
            <person name="Ashrafi H."/>
            <person name="Zheng Z."/>
            <person name="Cheng S."/>
            <person name="Spooner D."/>
            <person name="Van Deynze A."/>
            <person name="Simon P."/>
        </authorList>
    </citation>
    <scope>NUCLEOTIDE SEQUENCE</scope>
    <source>
        <tissue evidence="2">Leaf</tissue>
    </source>
</reference>
<name>A0A164T3L3_DAUCS</name>